<evidence type="ECO:0000256" key="3">
    <source>
        <dbReference type="ARBA" id="ARBA00022729"/>
    </source>
</evidence>
<dbReference type="PROSITE" id="PS51318">
    <property type="entry name" value="TAT"/>
    <property type="match status" value="1"/>
</dbReference>
<dbReference type="InterPro" id="IPR015168">
    <property type="entry name" value="SsuA/THI5"/>
</dbReference>
<comment type="subcellular location">
    <subcellularLocation>
        <location evidence="1">Periplasm</location>
    </subcellularLocation>
</comment>
<dbReference type="Pfam" id="PF09084">
    <property type="entry name" value="NMT1"/>
    <property type="match status" value="1"/>
</dbReference>
<reference evidence="6 7" key="1">
    <citation type="submission" date="2023-02" db="EMBL/GenBank/DDBJ databases">
        <title>Devosia chondri sp. nov., isolated from the phycosphere of marine algae.</title>
        <authorList>
            <person name="Kim J.M."/>
            <person name="Lee J.K."/>
            <person name="Choi B.J."/>
            <person name="Bayburt H."/>
            <person name="Jeon C.O."/>
        </authorList>
    </citation>
    <scope>NUCLEOTIDE SEQUENCE [LARGE SCALE GENOMIC DNA]</scope>
    <source>
        <strain evidence="6 7">G2-5</strain>
    </source>
</reference>
<sequence>MTTRRKFTTILGMAALTAALGGTISAYAADMATVRIGVDPYTTGAQIWVAKESGFFEAHGIDAQISTYATGIEGLDATLTGNADIGVGLDFPTALRMQSKQMTILAAIFASNPGWHKLAVAADIQSAADLKGKSFGIATGTAQHLVTIKYLEQQGLTPDDYTLVPFSSLVEIVASLKAGRIDGGFVWADGVKMATDTPGIHILTDDSAAKLRQWAYVSANTPFAKNNRETVVNVLKAMNDATEFLKSNPDEAAAMIAKNTKAPQDSVRKLLDLNTFQLDLTDDERTGFGVIADFASGVIKTPVNFDTAVDPSYLEEAVPSAVTLSK</sequence>
<dbReference type="RefSeq" id="WP_282212802.1">
    <property type="nucleotide sequence ID" value="NZ_CP118247.1"/>
</dbReference>
<keyword evidence="7" id="KW-1185">Reference proteome</keyword>
<evidence type="ECO:0000256" key="4">
    <source>
        <dbReference type="SAM" id="SignalP"/>
    </source>
</evidence>
<dbReference type="CDD" id="cd01008">
    <property type="entry name" value="PBP2_NrtA_SsuA_CpmA_like"/>
    <property type="match status" value="1"/>
</dbReference>
<feature type="signal peptide" evidence="4">
    <location>
        <begin position="1"/>
        <end position="28"/>
    </location>
</feature>
<evidence type="ECO:0000313" key="7">
    <source>
        <dbReference type="Proteomes" id="UP001222118"/>
    </source>
</evidence>
<dbReference type="SMART" id="SM00062">
    <property type="entry name" value="PBPb"/>
    <property type="match status" value="1"/>
</dbReference>
<feature type="chain" id="PRO_5046722924" evidence="4">
    <location>
        <begin position="29"/>
        <end position="326"/>
    </location>
</feature>
<feature type="domain" description="Solute-binding protein family 3/N-terminal" evidence="5">
    <location>
        <begin position="33"/>
        <end position="248"/>
    </location>
</feature>
<dbReference type="Gene3D" id="3.40.190.10">
    <property type="entry name" value="Periplasmic binding protein-like II"/>
    <property type="match status" value="2"/>
</dbReference>
<proteinExistence type="inferred from homology"/>
<accession>A0ABY7Z128</accession>
<dbReference type="EMBL" id="CP118247">
    <property type="protein sequence ID" value="WDR07289.1"/>
    <property type="molecule type" value="Genomic_DNA"/>
</dbReference>
<evidence type="ECO:0000256" key="2">
    <source>
        <dbReference type="ARBA" id="ARBA00010742"/>
    </source>
</evidence>
<dbReference type="PANTHER" id="PTHR30024:SF47">
    <property type="entry name" value="TAURINE-BINDING PERIPLASMIC PROTEIN"/>
    <property type="match status" value="1"/>
</dbReference>
<evidence type="ECO:0000256" key="1">
    <source>
        <dbReference type="ARBA" id="ARBA00004418"/>
    </source>
</evidence>
<dbReference type="Proteomes" id="UP001222118">
    <property type="component" value="Chromosome"/>
</dbReference>
<dbReference type="InterPro" id="IPR006311">
    <property type="entry name" value="TAT_signal"/>
</dbReference>
<evidence type="ECO:0000259" key="5">
    <source>
        <dbReference type="SMART" id="SM00062"/>
    </source>
</evidence>
<name>A0ABY7Z128_9HYPH</name>
<dbReference type="SUPFAM" id="SSF53850">
    <property type="entry name" value="Periplasmic binding protein-like II"/>
    <property type="match status" value="1"/>
</dbReference>
<comment type="similarity">
    <text evidence="2">Belongs to the bacterial solute-binding protein SsuA/TauA family.</text>
</comment>
<gene>
    <name evidence="6" type="ORF">PSQ90_07680</name>
</gene>
<organism evidence="6 7">
    <name type="scientific">Devosia rhodophyticola</name>
    <dbReference type="NCBI Taxonomy" id="3026423"/>
    <lineage>
        <taxon>Bacteria</taxon>
        <taxon>Pseudomonadati</taxon>
        <taxon>Pseudomonadota</taxon>
        <taxon>Alphaproteobacteria</taxon>
        <taxon>Hyphomicrobiales</taxon>
        <taxon>Devosiaceae</taxon>
        <taxon>Devosia</taxon>
    </lineage>
</organism>
<protein>
    <submittedName>
        <fullName evidence="6">ABC transporter substrate-binding protein</fullName>
    </submittedName>
</protein>
<evidence type="ECO:0000313" key="6">
    <source>
        <dbReference type="EMBL" id="WDR07289.1"/>
    </source>
</evidence>
<keyword evidence="3 4" id="KW-0732">Signal</keyword>
<dbReference type="InterPro" id="IPR001638">
    <property type="entry name" value="Solute-binding_3/MltF_N"/>
</dbReference>
<dbReference type="PANTHER" id="PTHR30024">
    <property type="entry name" value="ALIPHATIC SULFONATES-BINDING PROTEIN-RELATED"/>
    <property type="match status" value="1"/>
</dbReference>